<protein>
    <submittedName>
        <fullName evidence="4">N-acetyltransferase</fullName>
    </submittedName>
</protein>
<accession>A0A4R5QHX6</accession>
<organism evidence="4 5">
    <name type="scientific">Dankookia rubra</name>
    <dbReference type="NCBI Taxonomy" id="1442381"/>
    <lineage>
        <taxon>Bacteria</taxon>
        <taxon>Pseudomonadati</taxon>
        <taxon>Pseudomonadota</taxon>
        <taxon>Alphaproteobacteria</taxon>
        <taxon>Acetobacterales</taxon>
        <taxon>Roseomonadaceae</taxon>
        <taxon>Dankookia</taxon>
    </lineage>
</organism>
<evidence type="ECO:0000313" key="4">
    <source>
        <dbReference type="EMBL" id="TDH62974.1"/>
    </source>
</evidence>
<keyword evidence="1 4" id="KW-0808">Transferase</keyword>
<reference evidence="4 5" key="1">
    <citation type="journal article" date="2016" name="J. Microbiol.">
        <title>Dankookia rubra gen. nov., sp. nov., an alphaproteobacterium isolated from sediment of a shallow stream.</title>
        <authorList>
            <person name="Kim W.H."/>
            <person name="Kim D.H."/>
            <person name="Kang K."/>
            <person name="Ahn T.Y."/>
        </authorList>
    </citation>
    <scope>NUCLEOTIDE SEQUENCE [LARGE SCALE GENOMIC DNA]</scope>
    <source>
        <strain evidence="4 5">JCM30602</strain>
    </source>
</reference>
<name>A0A4R5QHX6_9PROT</name>
<dbReference type="AlphaFoldDB" id="A0A4R5QHX6"/>
<dbReference type="SUPFAM" id="SSF55729">
    <property type="entry name" value="Acyl-CoA N-acyltransferases (Nat)"/>
    <property type="match status" value="1"/>
</dbReference>
<dbReference type="Proteomes" id="UP000295096">
    <property type="component" value="Unassembled WGS sequence"/>
</dbReference>
<dbReference type="PANTHER" id="PTHR43877:SF1">
    <property type="entry name" value="ACETYLTRANSFERASE"/>
    <property type="match status" value="1"/>
</dbReference>
<evidence type="ECO:0000256" key="2">
    <source>
        <dbReference type="ARBA" id="ARBA00023315"/>
    </source>
</evidence>
<comment type="caution">
    <text evidence="4">The sequence shown here is derived from an EMBL/GenBank/DDBJ whole genome shotgun (WGS) entry which is preliminary data.</text>
</comment>
<dbReference type="PROSITE" id="PS51186">
    <property type="entry name" value="GNAT"/>
    <property type="match status" value="1"/>
</dbReference>
<dbReference type="InterPro" id="IPR016181">
    <property type="entry name" value="Acyl_CoA_acyltransferase"/>
</dbReference>
<dbReference type="InterPro" id="IPR050832">
    <property type="entry name" value="Bact_Acetyltransf"/>
</dbReference>
<keyword evidence="2" id="KW-0012">Acyltransferase</keyword>
<feature type="domain" description="N-acetyltransferase" evidence="3">
    <location>
        <begin position="12"/>
        <end position="162"/>
    </location>
</feature>
<evidence type="ECO:0000259" key="3">
    <source>
        <dbReference type="PROSITE" id="PS51186"/>
    </source>
</evidence>
<dbReference type="CDD" id="cd04301">
    <property type="entry name" value="NAT_SF"/>
    <property type="match status" value="1"/>
</dbReference>
<dbReference type="InterPro" id="IPR000182">
    <property type="entry name" value="GNAT_dom"/>
</dbReference>
<dbReference type="PANTHER" id="PTHR43877">
    <property type="entry name" value="AMINOALKYLPHOSPHONATE N-ACETYLTRANSFERASE-RELATED-RELATED"/>
    <property type="match status" value="1"/>
</dbReference>
<keyword evidence="5" id="KW-1185">Reference proteome</keyword>
<evidence type="ECO:0000256" key="1">
    <source>
        <dbReference type="ARBA" id="ARBA00022679"/>
    </source>
</evidence>
<sequence>MNQPGGSAGPMVTLRPGQAADAAALARVFLAARGSAQPRFAEPHGEAAVAAWLEGVLLARHRVTVAAAGGMAIGYLGLDAAAAEILHLYVSPPWQRQGVGASLLRQARAAMPSGLGLIVFESNHAARAFYERHGFRAGAFRPGTANEEGMPDVRYVWSPTMPKLT</sequence>
<dbReference type="RefSeq" id="WP_133288120.1">
    <property type="nucleotide sequence ID" value="NZ_SMSJ01000007.1"/>
</dbReference>
<dbReference type="Gene3D" id="3.40.630.30">
    <property type="match status" value="1"/>
</dbReference>
<gene>
    <name evidence="4" type="ORF">E2C06_08210</name>
</gene>
<dbReference type="Pfam" id="PF13508">
    <property type="entry name" value="Acetyltransf_7"/>
    <property type="match status" value="1"/>
</dbReference>
<dbReference type="EMBL" id="SMSJ01000007">
    <property type="protein sequence ID" value="TDH62974.1"/>
    <property type="molecule type" value="Genomic_DNA"/>
</dbReference>
<evidence type="ECO:0000313" key="5">
    <source>
        <dbReference type="Proteomes" id="UP000295096"/>
    </source>
</evidence>
<dbReference type="OrthoDB" id="9797417at2"/>
<proteinExistence type="predicted"/>
<dbReference type="GO" id="GO:0016747">
    <property type="term" value="F:acyltransferase activity, transferring groups other than amino-acyl groups"/>
    <property type="evidence" value="ECO:0007669"/>
    <property type="project" value="InterPro"/>
</dbReference>